<evidence type="ECO:0000256" key="2">
    <source>
        <dbReference type="SAM" id="Phobius"/>
    </source>
</evidence>
<evidence type="ECO:0000313" key="3">
    <source>
        <dbReference type="EMBL" id="RCX31178.1"/>
    </source>
</evidence>
<feature type="transmembrane region" description="Helical" evidence="2">
    <location>
        <begin position="165"/>
        <end position="192"/>
    </location>
</feature>
<evidence type="ECO:0000256" key="1">
    <source>
        <dbReference type="SAM" id="MobiDB-lite"/>
    </source>
</evidence>
<reference evidence="3 4" key="1">
    <citation type="submission" date="2018-07" db="EMBL/GenBank/DDBJ databases">
        <title>Genomic Encyclopedia of Type Strains, Phase IV (KMG-IV): sequencing the most valuable type-strain genomes for metagenomic binning, comparative biology and taxonomic classification.</title>
        <authorList>
            <person name="Goeker M."/>
        </authorList>
    </citation>
    <scope>NUCLEOTIDE SEQUENCE [LARGE SCALE GENOMIC DNA]</scope>
    <source>
        <strain evidence="3 4">DSM 26407</strain>
    </source>
</reference>
<feature type="region of interest" description="Disordered" evidence="1">
    <location>
        <begin position="1"/>
        <end position="20"/>
    </location>
</feature>
<dbReference type="OrthoDB" id="5621705at2"/>
<keyword evidence="2" id="KW-1133">Transmembrane helix</keyword>
<keyword evidence="4" id="KW-1185">Reference proteome</keyword>
<feature type="transmembrane region" description="Helical" evidence="2">
    <location>
        <begin position="45"/>
        <end position="63"/>
    </location>
</feature>
<dbReference type="InterPro" id="IPR018692">
    <property type="entry name" value="DUF2189"/>
</dbReference>
<sequence length="260" mass="27581">MSAETLNARKPLSGGNADQPRVDLSEPLDWLTAGFGTFRAAPGASLFYGVLFSLACLAVLGLARELPGFAVAFLSGLLLVGQFLAAGLYTAARQLERGNTVSIAAGVGLLLRRRVHLGLFAVVLALIMLAWLRLSALLYDLQTGAAPPSMESYLGLFHGGGDPWVVLYFTGIGFLLAVTVFCISAVAIPLIVDRDASPLAAVRASARVVARNLPAMTIWAAFIVALTGIGILTFFVAMVVLFPVLGYATWHSYRGLVERE</sequence>
<evidence type="ECO:0000313" key="4">
    <source>
        <dbReference type="Proteomes" id="UP000252707"/>
    </source>
</evidence>
<feature type="transmembrane region" description="Helical" evidence="2">
    <location>
        <begin position="213"/>
        <end position="246"/>
    </location>
</feature>
<keyword evidence="2" id="KW-0812">Transmembrane</keyword>
<gene>
    <name evidence="3" type="ORF">DFQ59_103142</name>
</gene>
<protein>
    <submittedName>
        <fullName evidence="3">Putative membrane protein</fullName>
    </submittedName>
</protein>
<dbReference type="Pfam" id="PF09955">
    <property type="entry name" value="DUF2189"/>
    <property type="match status" value="1"/>
</dbReference>
<accession>A0A369CDA2</accession>
<proteinExistence type="predicted"/>
<name>A0A369CDA2_9GAMM</name>
<keyword evidence="2" id="KW-0472">Membrane</keyword>
<dbReference type="EMBL" id="QPJY01000003">
    <property type="protein sequence ID" value="RCX31178.1"/>
    <property type="molecule type" value="Genomic_DNA"/>
</dbReference>
<dbReference type="AlphaFoldDB" id="A0A369CDA2"/>
<feature type="transmembrane region" description="Helical" evidence="2">
    <location>
        <begin position="69"/>
        <end position="89"/>
    </location>
</feature>
<organism evidence="3 4">
    <name type="scientific">Thioalbus denitrificans</name>
    <dbReference type="NCBI Taxonomy" id="547122"/>
    <lineage>
        <taxon>Bacteria</taxon>
        <taxon>Pseudomonadati</taxon>
        <taxon>Pseudomonadota</taxon>
        <taxon>Gammaproteobacteria</taxon>
        <taxon>Chromatiales</taxon>
        <taxon>Ectothiorhodospiraceae</taxon>
        <taxon>Thioalbus</taxon>
    </lineage>
</organism>
<dbReference type="RefSeq" id="WP_114279361.1">
    <property type="nucleotide sequence ID" value="NZ_QPJY01000003.1"/>
</dbReference>
<comment type="caution">
    <text evidence="3">The sequence shown here is derived from an EMBL/GenBank/DDBJ whole genome shotgun (WGS) entry which is preliminary data.</text>
</comment>
<feature type="transmembrane region" description="Helical" evidence="2">
    <location>
        <begin position="117"/>
        <end position="139"/>
    </location>
</feature>
<dbReference type="Proteomes" id="UP000252707">
    <property type="component" value="Unassembled WGS sequence"/>
</dbReference>